<evidence type="ECO:0000256" key="9">
    <source>
        <dbReference type="ARBA" id="ARBA00023303"/>
    </source>
</evidence>
<feature type="transmembrane region" description="Helical" evidence="12">
    <location>
        <begin position="341"/>
        <end position="364"/>
    </location>
</feature>
<dbReference type="InterPro" id="IPR036721">
    <property type="entry name" value="RCK_C_sf"/>
</dbReference>
<dbReference type="PROSITE" id="PS51371">
    <property type="entry name" value="CBS"/>
    <property type="match status" value="1"/>
</dbReference>
<dbReference type="Pfam" id="PF02080">
    <property type="entry name" value="TrkA_C"/>
    <property type="match status" value="1"/>
</dbReference>
<dbReference type="PANTHER" id="PTHR43427">
    <property type="entry name" value="CHLORIDE CHANNEL PROTEIN CLC-E"/>
    <property type="match status" value="1"/>
</dbReference>
<dbReference type="PANTHER" id="PTHR43427:SF6">
    <property type="entry name" value="CHLORIDE CHANNEL PROTEIN CLC-E"/>
    <property type="match status" value="1"/>
</dbReference>
<evidence type="ECO:0000313" key="16">
    <source>
        <dbReference type="Proteomes" id="UP001139031"/>
    </source>
</evidence>
<dbReference type="Gene3D" id="1.10.3080.10">
    <property type="entry name" value="Clc chloride channel"/>
    <property type="match status" value="1"/>
</dbReference>
<dbReference type="RefSeq" id="WP_224196076.1">
    <property type="nucleotide sequence ID" value="NZ_JAIRAU010000047.1"/>
</dbReference>
<sequence>MPETELSEAARGSPPDPAAATGRATSTRPTGAHRIASAEVTGFFDALPHGTVLMRLWARFGLLMGQQLARVVRDDHVFLIVMAAVVGTTSGIAAGALLAWIDYAFRLFPRPEESSALVRWAAVIGVPVLGGLAAGGLHFVLRRLIRQPLVQSIPAVIEAIARKQGAIGGRQAVIAGVGTGITIGSGGSCGHEGPSVAIGAAVGSVMARFFGLRMRWHLAMVGAGCAGGLAAAFNAPLAGVVFTVEIVFGGAIGGNIGTMSVFVPLIVAAVAGTFTSHAIRGEHLTFTTVQHGDAMLAEMGLFVALAVLAGVLGTLMGRAVIGMTKWFQALKAPVLLKPALGALGVGVLAAVVSNDVLGGGLPTINEALQGHLGWQLALALLGLKIVATALTVGSGGFGGVFTPSLYIGACLGTVVGALANFALGPAAESTAAYALVGMGAIFAATMQAPLTPIVMIFELTRDYQLILPLMLGCILAVFVARRMSPRSLFQEVLHQQGVVLGHEAEVEVMKRGHVADLMRPPPRTLSEGTGAAEVRRVALDEGRSPFVVDDTGAVVGFIDADLLAKRVLHGDVPADAAARDLMSDVQLALLYPTDTLAGAMLASARAAVEVLPVVDHEHRLVGVIRRGDLLAHYSDKVLGQQEEAVHMHTTGGAVHGHEVGLGKGTILDHIVVGRRWAGRTLADLALRSQTGATVVEWLRGDAPLALDPNAPLQHNDVLAIVGTREQILAARRMGPTHPGVPVTPPPMRP</sequence>
<dbReference type="PRINTS" id="PR00762">
    <property type="entry name" value="CLCHANNEL"/>
</dbReference>
<dbReference type="PROSITE" id="PS51202">
    <property type="entry name" value="RCK_C"/>
    <property type="match status" value="1"/>
</dbReference>
<keyword evidence="8" id="KW-0868">Chloride</keyword>
<evidence type="ECO:0000256" key="5">
    <source>
        <dbReference type="ARBA" id="ARBA00023065"/>
    </source>
</evidence>
<dbReference type="InterPro" id="IPR000644">
    <property type="entry name" value="CBS_dom"/>
</dbReference>
<keyword evidence="10" id="KW-0129">CBS domain</keyword>
<keyword evidence="6 12" id="KW-0472">Membrane</keyword>
<feature type="transmembrane region" description="Helical" evidence="12">
    <location>
        <begin position="376"/>
        <end position="398"/>
    </location>
</feature>
<dbReference type="SUPFAM" id="SSF116726">
    <property type="entry name" value="TrkA C-terminal domain-like"/>
    <property type="match status" value="1"/>
</dbReference>
<evidence type="ECO:0000256" key="4">
    <source>
        <dbReference type="ARBA" id="ARBA00022989"/>
    </source>
</evidence>
<reference evidence="15" key="1">
    <citation type="submission" date="2021-08" db="EMBL/GenBank/DDBJ databases">
        <authorList>
            <person name="Stevens D.C."/>
        </authorList>
    </citation>
    <scope>NUCLEOTIDE SEQUENCE</scope>
    <source>
        <strain evidence="15">DSM 53165</strain>
    </source>
</reference>
<feature type="transmembrane region" description="Helical" evidence="12">
    <location>
        <begin position="300"/>
        <end position="321"/>
    </location>
</feature>
<feature type="transmembrane region" description="Helical" evidence="12">
    <location>
        <begin position="404"/>
        <end position="423"/>
    </location>
</feature>
<feature type="transmembrane region" description="Helical" evidence="12">
    <location>
        <begin position="120"/>
        <end position="141"/>
    </location>
</feature>
<dbReference type="Gene3D" id="3.10.580.10">
    <property type="entry name" value="CBS-domain"/>
    <property type="match status" value="1"/>
</dbReference>
<evidence type="ECO:0000256" key="1">
    <source>
        <dbReference type="ARBA" id="ARBA00004141"/>
    </source>
</evidence>
<dbReference type="InterPro" id="IPR046342">
    <property type="entry name" value="CBS_dom_sf"/>
</dbReference>
<evidence type="ECO:0000256" key="12">
    <source>
        <dbReference type="SAM" id="Phobius"/>
    </source>
</evidence>
<dbReference type="InterPro" id="IPR050368">
    <property type="entry name" value="ClC-type_chloride_channel"/>
</dbReference>
<keyword evidence="4 12" id="KW-1133">Transmembrane helix</keyword>
<dbReference type="Proteomes" id="UP001139031">
    <property type="component" value="Unassembled WGS sequence"/>
</dbReference>
<evidence type="ECO:0000256" key="7">
    <source>
        <dbReference type="ARBA" id="ARBA00023173"/>
    </source>
</evidence>
<feature type="transmembrane region" description="Helical" evidence="12">
    <location>
        <begin position="218"/>
        <end position="244"/>
    </location>
</feature>
<feature type="transmembrane region" description="Helical" evidence="12">
    <location>
        <begin position="463"/>
        <end position="480"/>
    </location>
</feature>
<dbReference type="Pfam" id="PF00654">
    <property type="entry name" value="Voltage_CLC"/>
    <property type="match status" value="1"/>
</dbReference>
<keyword evidence="5" id="KW-0406">Ion transport</keyword>
<keyword evidence="9" id="KW-0407">Ion channel</keyword>
<comment type="caution">
    <text evidence="15">The sequence shown here is derived from an EMBL/GenBank/DDBJ whole genome shotgun (WGS) entry which is preliminary data.</text>
</comment>
<dbReference type="SUPFAM" id="SSF54631">
    <property type="entry name" value="CBS-domain pair"/>
    <property type="match status" value="1"/>
</dbReference>
<dbReference type="CDD" id="cd00400">
    <property type="entry name" value="Voltage_gated_ClC"/>
    <property type="match status" value="1"/>
</dbReference>
<evidence type="ECO:0000256" key="11">
    <source>
        <dbReference type="SAM" id="MobiDB-lite"/>
    </source>
</evidence>
<comment type="subcellular location">
    <subcellularLocation>
        <location evidence="1">Membrane</location>
        <topology evidence="1">Multi-pass membrane protein</topology>
    </subcellularLocation>
</comment>
<keyword evidence="3 12" id="KW-0812">Transmembrane</keyword>
<evidence type="ECO:0000256" key="6">
    <source>
        <dbReference type="ARBA" id="ARBA00023136"/>
    </source>
</evidence>
<dbReference type="EMBL" id="JAIRAU010000047">
    <property type="protein sequence ID" value="MBZ5714348.1"/>
    <property type="molecule type" value="Genomic_DNA"/>
</dbReference>
<accession>A0ABS7U1K2</accession>
<evidence type="ECO:0000256" key="3">
    <source>
        <dbReference type="ARBA" id="ARBA00022692"/>
    </source>
</evidence>
<dbReference type="Gene3D" id="3.30.70.1450">
    <property type="entry name" value="Regulator of K+ conductance, C-terminal domain"/>
    <property type="match status" value="1"/>
</dbReference>
<evidence type="ECO:0000256" key="8">
    <source>
        <dbReference type="ARBA" id="ARBA00023214"/>
    </source>
</evidence>
<protein>
    <submittedName>
        <fullName evidence="15">Chloride channel protein</fullName>
    </submittedName>
</protein>
<evidence type="ECO:0000256" key="10">
    <source>
        <dbReference type="PROSITE-ProRule" id="PRU00703"/>
    </source>
</evidence>
<feature type="transmembrane region" description="Helical" evidence="12">
    <location>
        <begin position="435"/>
        <end position="457"/>
    </location>
</feature>
<evidence type="ECO:0000313" key="15">
    <source>
        <dbReference type="EMBL" id="MBZ5714348.1"/>
    </source>
</evidence>
<feature type="transmembrane region" description="Helical" evidence="12">
    <location>
        <begin position="77"/>
        <end position="100"/>
    </location>
</feature>
<name>A0ABS7U1K2_9BACT</name>
<dbReference type="InterPro" id="IPR001807">
    <property type="entry name" value="ClC"/>
</dbReference>
<proteinExistence type="predicted"/>
<dbReference type="InterPro" id="IPR014743">
    <property type="entry name" value="Cl-channel_core"/>
</dbReference>
<feature type="transmembrane region" description="Helical" evidence="12">
    <location>
        <begin position="256"/>
        <end position="279"/>
    </location>
</feature>
<keyword evidence="16" id="KW-1185">Reference proteome</keyword>
<dbReference type="Pfam" id="PF00571">
    <property type="entry name" value="CBS"/>
    <property type="match status" value="2"/>
</dbReference>
<dbReference type="SUPFAM" id="SSF81340">
    <property type="entry name" value="Clc chloride channel"/>
    <property type="match status" value="1"/>
</dbReference>
<dbReference type="CDD" id="cd02205">
    <property type="entry name" value="CBS_pair_SF"/>
    <property type="match status" value="1"/>
</dbReference>
<keyword evidence="2" id="KW-0813">Transport</keyword>
<dbReference type="InterPro" id="IPR006037">
    <property type="entry name" value="RCK_C"/>
</dbReference>
<evidence type="ECO:0000256" key="2">
    <source>
        <dbReference type="ARBA" id="ARBA00022448"/>
    </source>
</evidence>
<feature type="domain" description="CBS" evidence="14">
    <location>
        <begin position="582"/>
        <end position="642"/>
    </location>
</feature>
<organism evidence="15 16">
    <name type="scientific">Nannocystis pusilla</name>
    <dbReference type="NCBI Taxonomy" id="889268"/>
    <lineage>
        <taxon>Bacteria</taxon>
        <taxon>Pseudomonadati</taxon>
        <taxon>Myxococcota</taxon>
        <taxon>Polyangia</taxon>
        <taxon>Nannocystales</taxon>
        <taxon>Nannocystaceae</taxon>
        <taxon>Nannocystis</taxon>
    </lineage>
</organism>
<feature type="domain" description="RCK C-terminal" evidence="13">
    <location>
        <begin position="652"/>
        <end position="736"/>
    </location>
</feature>
<evidence type="ECO:0000259" key="14">
    <source>
        <dbReference type="PROSITE" id="PS51371"/>
    </source>
</evidence>
<evidence type="ECO:0000259" key="13">
    <source>
        <dbReference type="PROSITE" id="PS51202"/>
    </source>
</evidence>
<gene>
    <name evidence="15" type="ORF">K7C98_34390</name>
</gene>
<keyword evidence="7" id="KW-0869">Chloride channel</keyword>
<feature type="region of interest" description="Disordered" evidence="11">
    <location>
        <begin position="1"/>
        <end position="31"/>
    </location>
</feature>